<keyword evidence="2" id="KW-1185">Reference proteome</keyword>
<accession>A0ABY8GEP3</accession>
<evidence type="ECO:0000313" key="1">
    <source>
        <dbReference type="EMBL" id="WFN95950.1"/>
    </source>
</evidence>
<sequence>MDQLRCEGAGCIGVQRIQSGLFMLQLHPTGAITLLSEGRPCASLSSALQLPADQLPIVECKSE</sequence>
<name>A0ABY8GEP3_EDWIC</name>
<gene>
    <name evidence="1" type="ORF">MAY91_14070</name>
</gene>
<proteinExistence type="predicted"/>
<organism evidence="1 2">
    <name type="scientific">Edwardsiella ictaluri</name>
    <dbReference type="NCBI Taxonomy" id="67780"/>
    <lineage>
        <taxon>Bacteria</taxon>
        <taxon>Pseudomonadati</taxon>
        <taxon>Pseudomonadota</taxon>
        <taxon>Gammaproteobacteria</taxon>
        <taxon>Enterobacterales</taxon>
        <taxon>Hafniaceae</taxon>
        <taxon>Edwardsiella</taxon>
    </lineage>
</organism>
<dbReference type="EMBL" id="CP092014">
    <property type="protein sequence ID" value="WFN95950.1"/>
    <property type="molecule type" value="Genomic_DNA"/>
</dbReference>
<dbReference type="Proteomes" id="UP001222680">
    <property type="component" value="Chromosome"/>
</dbReference>
<evidence type="ECO:0000313" key="2">
    <source>
        <dbReference type="Proteomes" id="UP001222680"/>
    </source>
</evidence>
<reference evidence="1 2" key="1">
    <citation type="submission" date="2022-02" db="EMBL/GenBank/DDBJ databases">
        <title>Phenotypic, genotypic and serological characterization of Edwardsiella ictaluri from catfish and ornamental fish species.</title>
        <authorList>
            <person name="Rose D."/>
            <person name="Tekedar H.C."/>
            <person name="Waldbieser G.C."/>
            <person name="Aarattuthodi S."/>
            <person name="Griffin M.J."/>
        </authorList>
    </citation>
    <scope>NUCLEOTIDE SEQUENCE [LARGE SCALE GENOMIC DNA]</scope>
    <source>
        <strain evidence="1 2">13 TAL-140 K3</strain>
    </source>
</reference>
<dbReference type="RefSeq" id="WP_239642637.1">
    <property type="nucleotide sequence ID" value="NZ_CP113279.1"/>
</dbReference>
<protein>
    <submittedName>
        <fullName evidence="1">Uncharacterized protein</fullName>
    </submittedName>
</protein>